<evidence type="ECO:0000313" key="2">
    <source>
        <dbReference type="EMBL" id="EPS35962.1"/>
    </source>
</evidence>
<reference evidence="3" key="2">
    <citation type="submission" date="2013-04" db="EMBL/GenBank/DDBJ databases">
        <title>Genomic mechanisms accounting for the adaptation to parasitism in nematode-trapping fungi.</title>
        <authorList>
            <person name="Ahren D.G."/>
        </authorList>
    </citation>
    <scope>NUCLEOTIDE SEQUENCE [LARGE SCALE GENOMIC DNA]</scope>
    <source>
        <strain evidence="3">CBS 200.50</strain>
    </source>
</reference>
<accession>S8BL43</accession>
<sequence>MRTSRSRPQLSLLVPPPFHQYAPRSPTYFATLSASPEKTPSPTHIYSASTLTPTGTIIFDSTNLYTPTSPAKPFIYSSYLPTDELSLRKLLNEERSAAFKKTRSKVLVLLYWFIGVCVIVGFWGWSSWCSGFSYRDSNVFDRLFTGSVGHPHHRPSHAPKKEYYTRPPQVKLNENGTEYTITMPIEEELYPLPGQMYADLCTEVNMKSMAAYEQRNGKPMNAHLGYWDVDHGFAGLEFESAFEARDHDKKECGKTLTYVVDDLEGQVGGVGAVVMGMWMAYGVAKTEGREFFVVQGHGKWAYGDIRRYFNVPAASDDCVAPPMSHRLPCPMNTAHKLVTPATFKQAFGHVFENEFEDARAVGVQRQKAIFGFLRTGYEAITLRSDINDTVVKRVKELGISKERGVVAVQVRHGDKHAREWKYHNGYIPVERYLKVAANETGEVASGMYAGTDDGKDKWVKEYQLPEYPDVDCEDFRPLRIISSDDSDVFEDKDVKECAELGQCVRAQDRKVSVGLPGGFWAEDVHNMDKQLNEAEGVAVGYLVDFSVMVQSLAGAKDGWAVCGLDGDMCRMLAVGMGWESAIEKGHWVNIDGDFDWFGIRW</sequence>
<evidence type="ECO:0000256" key="1">
    <source>
        <dbReference type="SAM" id="Phobius"/>
    </source>
</evidence>
<dbReference type="AlphaFoldDB" id="S8BL43"/>
<keyword evidence="1" id="KW-1133">Transmembrane helix</keyword>
<name>S8BL43_DACHA</name>
<keyword evidence="1" id="KW-0812">Transmembrane</keyword>
<dbReference type="EMBL" id="AQGS01001000">
    <property type="protein sequence ID" value="EPS35962.1"/>
    <property type="molecule type" value="Genomic_DNA"/>
</dbReference>
<keyword evidence="3" id="KW-1185">Reference proteome</keyword>
<proteinExistence type="predicted"/>
<reference evidence="2 3" key="1">
    <citation type="journal article" date="2013" name="PLoS Genet.">
        <title>Genomic mechanisms accounting for the adaptation to parasitism in nematode-trapping fungi.</title>
        <authorList>
            <person name="Meerupati T."/>
            <person name="Andersson K.M."/>
            <person name="Friman E."/>
            <person name="Kumar D."/>
            <person name="Tunlid A."/>
            <person name="Ahren D."/>
        </authorList>
    </citation>
    <scope>NUCLEOTIDE SEQUENCE [LARGE SCALE GENOMIC DNA]</scope>
    <source>
        <strain evidence="2 3">CBS 200.50</strain>
    </source>
</reference>
<dbReference type="OrthoDB" id="2392789at2759"/>
<feature type="transmembrane region" description="Helical" evidence="1">
    <location>
        <begin position="106"/>
        <end position="125"/>
    </location>
</feature>
<protein>
    <submittedName>
        <fullName evidence="2">Uncharacterized protein</fullName>
    </submittedName>
</protein>
<dbReference type="OMA" id="HEMLPCP"/>
<dbReference type="eggNOG" id="ENOG502S04M">
    <property type="taxonomic scope" value="Eukaryota"/>
</dbReference>
<dbReference type="HOGENOM" id="CLU_454111_0_0_1"/>
<comment type="caution">
    <text evidence="2">The sequence shown here is derived from an EMBL/GenBank/DDBJ whole genome shotgun (WGS) entry which is preliminary data.</text>
</comment>
<keyword evidence="1" id="KW-0472">Membrane</keyword>
<organism evidence="2 3">
    <name type="scientific">Dactylellina haptotyla (strain CBS 200.50)</name>
    <name type="common">Nematode-trapping fungus</name>
    <name type="synonym">Monacrosporium haptotylum</name>
    <dbReference type="NCBI Taxonomy" id="1284197"/>
    <lineage>
        <taxon>Eukaryota</taxon>
        <taxon>Fungi</taxon>
        <taxon>Dikarya</taxon>
        <taxon>Ascomycota</taxon>
        <taxon>Pezizomycotina</taxon>
        <taxon>Orbiliomycetes</taxon>
        <taxon>Orbiliales</taxon>
        <taxon>Orbiliaceae</taxon>
        <taxon>Dactylellina</taxon>
    </lineage>
</organism>
<evidence type="ECO:0000313" key="3">
    <source>
        <dbReference type="Proteomes" id="UP000015100"/>
    </source>
</evidence>
<gene>
    <name evidence="2" type="ORF">H072_10587</name>
</gene>
<dbReference type="Proteomes" id="UP000015100">
    <property type="component" value="Unassembled WGS sequence"/>
</dbReference>